<organism evidence="1">
    <name type="scientific">marine sediment metagenome</name>
    <dbReference type="NCBI Taxonomy" id="412755"/>
    <lineage>
        <taxon>unclassified sequences</taxon>
        <taxon>metagenomes</taxon>
        <taxon>ecological metagenomes</taxon>
    </lineage>
</organism>
<comment type="caution">
    <text evidence="1">The sequence shown here is derived from an EMBL/GenBank/DDBJ whole genome shotgun (WGS) entry which is preliminary data.</text>
</comment>
<reference evidence="1" key="1">
    <citation type="journal article" date="2015" name="Nature">
        <title>Complex archaea that bridge the gap between prokaryotes and eukaryotes.</title>
        <authorList>
            <person name="Spang A."/>
            <person name="Saw J.H."/>
            <person name="Jorgensen S.L."/>
            <person name="Zaremba-Niedzwiedzka K."/>
            <person name="Martijn J."/>
            <person name="Lind A.E."/>
            <person name="van Eijk R."/>
            <person name="Schleper C."/>
            <person name="Guy L."/>
            <person name="Ettema T.J."/>
        </authorList>
    </citation>
    <scope>NUCLEOTIDE SEQUENCE</scope>
</reference>
<gene>
    <name evidence="1" type="ORF">LCGC14_0441400</name>
</gene>
<sequence>MKAMLAAALMLLAGGARAAVSTTALAEPESLYEQLGITVTFCEIRKESKRVWVEYDLSRAVDRAAGELVTVLWYAPDGTQCVSEPYIPSYQGPGRGKAYRTWRPVWKGPGNKDVGTTCAGSWRAEVVLLYDMNEPGDPKELVLAEVSVNVK</sequence>
<protein>
    <submittedName>
        <fullName evidence="1">Uncharacterized protein</fullName>
    </submittedName>
</protein>
<evidence type="ECO:0000313" key="1">
    <source>
        <dbReference type="EMBL" id="KKN69413.1"/>
    </source>
</evidence>
<accession>A0A0F9VUJ9</accession>
<dbReference type="AlphaFoldDB" id="A0A0F9VUJ9"/>
<name>A0A0F9VUJ9_9ZZZZ</name>
<dbReference type="EMBL" id="LAZR01000427">
    <property type="protein sequence ID" value="KKN69413.1"/>
    <property type="molecule type" value="Genomic_DNA"/>
</dbReference>
<proteinExistence type="predicted"/>